<evidence type="ECO:0000313" key="8">
    <source>
        <dbReference type="EMBL" id="PRQ06564.1"/>
    </source>
</evidence>
<evidence type="ECO:0000256" key="6">
    <source>
        <dbReference type="SAM" id="MobiDB-lite"/>
    </source>
</evidence>
<evidence type="ECO:0000256" key="5">
    <source>
        <dbReference type="PROSITE-ProRule" id="PRU10141"/>
    </source>
</evidence>
<dbReference type="SUPFAM" id="SSF56112">
    <property type="entry name" value="Protein kinase-like (PK-like)"/>
    <property type="match status" value="1"/>
</dbReference>
<evidence type="ECO:0000313" key="9">
    <source>
        <dbReference type="Proteomes" id="UP000238823"/>
    </source>
</evidence>
<dbReference type="SMART" id="SM00220">
    <property type="entry name" value="S_TKc"/>
    <property type="match status" value="1"/>
</dbReference>
<dbReference type="GO" id="GO:0005524">
    <property type="term" value="F:ATP binding"/>
    <property type="evidence" value="ECO:0007669"/>
    <property type="project" value="UniProtKB-UniRule"/>
</dbReference>
<gene>
    <name evidence="8" type="primary">stkP_8</name>
    <name evidence="8" type="ORF">ENSA7_37170</name>
</gene>
<feature type="binding site" evidence="5">
    <location>
        <position position="203"/>
    </location>
    <ligand>
        <name>ATP</name>
        <dbReference type="ChEBI" id="CHEBI:30616"/>
    </ligand>
</feature>
<sequence length="983" mass="106486">MLARPLTVGLAALACLACIDDRGAASDASTQPSDADTDGDGDGDGDPGDGDGVGDDAGEPTEALGTIAVASPPFPTLEHISAVWEIRRRRCRARHDQLGALIVKLQRGSVGDIVWHNSVIPGITGPPAPTLRMGRGRGGVLAHGGAAGNLRPVPRERHADDLSPAVGQLFAGRYQIEALLGRGGMGSVFRADDRAVGETVALKTLDTCTDDQNAIERFRGEVRLARRVTHRNAARTYDLGEHHGLRFLTMEYVQGQSLRAWLVRRPRPLETIEIALQLAAGLAAAHDAGVIHRDLKPRNIMIETSGRAVITDFGIARMHEGPGRDQTGALLGTPAYMAPEQVEAKPVDARTDEYALALIVVEMLTGALPFSGSDPAAVALARLDGPVPDLAVTGLIPAPLLEPLTRALSRDPEARWPSVTAFARALEQAREQIADETLDGDPEDWDPRRPADSHPTVGSASASAPADDSHVQAVDTSSPTMLGELLSSLMSTTTDRTGLRLPTPSPTSAPEQAARALAVLPFRYRGPADSEFVADALLDELIDLLSMTRGLKVSGSGATARLAGAGDRDPRSLGAELGVDVVVDGSIQLAGKRLRIAARLLDVDTGFQLWSERFDGLLEDVFELQDKLGKRIAEALRVELQIIEHRGGADADAIERYLRARQAKSKWELGGPDGAVTHYRAVLDRAPEFKPAIAGLAIACMRAWFMPKDEDDADASVDWASVAKIAVERAMAEAPQFAETRIAAASWSVQGGYYREAAEHLREALRIAPTCALAHEYLGRLQTEAAHPERGIAHLELALELDPALDWCLADLARHRALRGDYDGYDRLMVQLLARTVRHHASAHLMQMRVGAWRRDTTMIREALRELESCNPSEGTRSIMTYGPPLLEPYDPVALDQQHELMLTVIHNGRMRTLMHQLFAEQAAFHHDHERTLSSLEAAAQLVLVDLDWLDNCPLFVDVRQDPRFAALRAVVRGRCEQIWAVG</sequence>
<dbReference type="Proteomes" id="UP000238823">
    <property type="component" value="Unassembled WGS sequence"/>
</dbReference>
<proteinExistence type="predicted"/>
<dbReference type="PANTHER" id="PTHR43289:SF6">
    <property type="entry name" value="SERINE_THREONINE-PROTEIN KINASE NEKL-3"/>
    <property type="match status" value="1"/>
</dbReference>
<dbReference type="GO" id="GO:0004674">
    <property type="term" value="F:protein serine/threonine kinase activity"/>
    <property type="evidence" value="ECO:0007669"/>
    <property type="project" value="UniProtKB-EC"/>
</dbReference>
<dbReference type="PANTHER" id="PTHR43289">
    <property type="entry name" value="MITOGEN-ACTIVATED PROTEIN KINASE KINASE KINASE 20-RELATED"/>
    <property type="match status" value="1"/>
</dbReference>
<evidence type="ECO:0000256" key="2">
    <source>
        <dbReference type="ARBA" id="ARBA00022741"/>
    </source>
</evidence>
<dbReference type="Gene3D" id="1.10.510.10">
    <property type="entry name" value="Transferase(Phosphotransferase) domain 1"/>
    <property type="match status" value="1"/>
</dbReference>
<dbReference type="PROSITE" id="PS50011">
    <property type="entry name" value="PROTEIN_KINASE_DOM"/>
    <property type="match status" value="1"/>
</dbReference>
<feature type="region of interest" description="Disordered" evidence="6">
    <location>
        <begin position="24"/>
        <end position="60"/>
    </location>
</feature>
<dbReference type="PROSITE" id="PS51257">
    <property type="entry name" value="PROKAR_LIPOPROTEIN"/>
    <property type="match status" value="1"/>
</dbReference>
<evidence type="ECO:0000259" key="7">
    <source>
        <dbReference type="PROSITE" id="PS50011"/>
    </source>
</evidence>
<dbReference type="AlphaFoldDB" id="A0A2S9YN95"/>
<organism evidence="8 9">
    <name type="scientific">Enhygromyxa salina</name>
    <dbReference type="NCBI Taxonomy" id="215803"/>
    <lineage>
        <taxon>Bacteria</taxon>
        <taxon>Pseudomonadati</taxon>
        <taxon>Myxococcota</taxon>
        <taxon>Polyangia</taxon>
        <taxon>Nannocystales</taxon>
        <taxon>Nannocystaceae</taxon>
        <taxon>Enhygromyxa</taxon>
    </lineage>
</organism>
<dbReference type="InterPro" id="IPR011009">
    <property type="entry name" value="Kinase-like_dom_sf"/>
</dbReference>
<reference evidence="8 9" key="1">
    <citation type="submission" date="2018-03" db="EMBL/GenBank/DDBJ databases">
        <title>Draft Genome Sequences of the Obligatory Marine Myxobacteria Enhygromyxa salina SWB007.</title>
        <authorList>
            <person name="Poehlein A."/>
            <person name="Moghaddam J.A."/>
            <person name="Harms H."/>
            <person name="Alanjari M."/>
            <person name="Koenig G.M."/>
            <person name="Daniel R."/>
            <person name="Schaeberle T.F."/>
        </authorList>
    </citation>
    <scope>NUCLEOTIDE SEQUENCE [LARGE SCALE GENOMIC DNA]</scope>
    <source>
        <strain evidence="8 9">SWB007</strain>
    </source>
</reference>
<keyword evidence="3 8" id="KW-0418">Kinase</keyword>
<dbReference type="InterPro" id="IPR017441">
    <property type="entry name" value="Protein_kinase_ATP_BS"/>
</dbReference>
<dbReference type="InterPro" id="IPR011990">
    <property type="entry name" value="TPR-like_helical_dom_sf"/>
</dbReference>
<evidence type="ECO:0000256" key="4">
    <source>
        <dbReference type="ARBA" id="ARBA00022840"/>
    </source>
</evidence>
<comment type="caution">
    <text evidence="8">The sequence shown here is derived from an EMBL/GenBank/DDBJ whole genome shotgun (WGS) entry which is preliminary data.</text>
</comment>
<dbReference type="CDD" id="cd14014">
    <property type="entry name" value="STKc_PknB_like"/>
    <property type="match status" value="1"/>
</dbReference>
<evidence type="ECO:0000256" key="1">
    <source>
        <dbReference type="ARBA" id="ARBA00022679"/>
    </source>
</evidence>
<dbReference type="SUPFAM" id="SSF48452">
    <property type="entry name" value="TPR-like"/>
    <property type="match status" value="1"/>
</dbReference>
<accession>A0A2S9YN95</accession>
<feature type="domain" description="Protein kinase" evidence="7">
    <location>
        <begin position="174"/>
        <end position="438"/>
    </location>
</feature>
<dbReference type="InterPro" id="IPR008271">
    <property type="entry name" value="Ser/Thr_kinase_AS"/>
</dbReference>
<protein>
    <submittedName>
        <fullName evidence="8">Serine/threonine-protein kinase StkP</fullName>
        <ecNumber evidence="8">2.7.11.1</ecNumber>
    </submittedName>
</protein>
<keyword evidence="4 5" id="KW-0067">ATP-binding</keyword>
<dbReference type="EMBL" id="PVNL01000073">
    <property type="protein sequence ID" value="PRQ06564.1"/>
    <property type="molecule type" value="Genomic_DNA"/>
</dbReference>
<feature type="compositionally biased region" description="Acidic residues" evidence="6">
    <location>
        <begin position="35"/>
        <end position="59"/>
    </location>
</feature>
<dbReference type="PROSITE" id="PS00107">
    <property type="entry name" value="PROTEIN_KINASE_ATP"/>
    <property type="match status" value="1"/>
</dbReference>
<name>A0A2S9YN95_9BACT</name>
<keyword evidence="2 5" id="KW-0547">Nucleotide-binding</keyword>
<dbReference type="Gene3D" id="3.30.200.20">
    <property type="entry name" value="Phosphorylase Kinase, domain 1"/>
    <property type="match status" value="1"/>
</dbReference>
<dbReference type="Gene3D" id="1.25.40.10">
    <property type="entry name" value="Tetratricopeptide repeat domain"/>
    <property type="match status" value="1"/>
</dbReference>
<dbReference type="EC" id="2.7.11.1" evidence="8"/>
<evidence type="ECO:0000256" key="3">
    <source>
        <dbReference type="ARBA" id="ARBA00022777"/>
    </source>
</evidence>
<keyword evidence="1 8" id="KW-0808">Transferase</keyword>
<dbReference type="Pfam" id="PF00069">
    <property type="entry name" value="Pkinase"/>
    <property type="match status" value="1"/>
</dbReference>
<dbReference type="PROSITE" id="PS00108">
    <property type="entry name" value="PROTEIN_KINASE_ST"/>
    <property type="match status" value="1"/>
</dbReference>
<feature type="region of interest" description="Disordered" evidence="6">
    <location>
        <begin position="436"/>
        <end position="475"/>
    </location>
</feature>
<dbReference type="InterPro" id="IPR000719">
    <property type="entry name" value="Prot_kinase_dom"/>
</dbReference>